<proteinExistence type="predicted"/>
<evidence type="ECO:0000313" key="1">
    <source>
        <dbReference type="EMBL" id="EAR26460.1"/>
    </source>
</evidence>
<dbReference type="eggNOG" id="ENOG5033JII">
    <property type="taxonomic scope" value="Bacteria"/>
</dbReference>
<reference evidence="1 2" key="1">
    <citation type="submission" date="2006-02" db="EMBL/GenBank/DDBJ databases">
        <authorList>
            <person name="Moran M.A."/>
            <person name="Kjelleberg S."/>
            <person name="Egan S."/>
            <person name="Saunders N."/>
            <person name="Thomas T."/>
            <person name="Ferriera S."/>
            <person name="Johnson J."/>
            <person name="Kravitz S."/>
            <person name="Halpern A."/>
            <person name="Remington K."/>
            <person name="Beeson K."/>
            <person name="Tran B."/>
            <person name="Rogers Y.-H."/>
            <person name="Friedman R."/>
            <person name="Venter J.C."/>
        </authorList>
    </citation>
    <scope>NUCLEOTIDE SEQUENCE [LARGE SCALE GENOMIC DNA]</scope>
    <source>
        <strain evidence="1 2">D2</strain>
    </source>
</reference>
<gene>
    <name evidence="1" type="ORF">PTD2_04716</name>
</gene>
<sequence>MNNQKLLKKYANSFVSSIKPNIKSGYNISANIHPTNGRGATIEFEIVDSKKSKVSVVPAVESVNRTLATIEQRLIGGNIEGVTFAGTNVYMEGNRIVIIKGDDEHSSWDNRAARADVQKVISPKGEN</sequence>
<dbReference type="HOGENOM" id="CLU_1989052_0_0_6"/>
<dbReference type="OrthoDB" id="7068086at2"/>
<comment type="caution">
    <text evidence="1">The sequence shown here is derived from an EMBL/GenBank/DDBJ whole genome shotgun (WGS) entry which is preliminary data.</text>
</comment>
<protein>
    <submittedName>
        <fullName evidence="1">Uncharacterized protein</fullName>
    </submittedName>
</protein>
<keyword evidence="2" id="KW-1185">Reference proteome</keyword>
<name>A4CFN3_9GAMM</name>
<dbReference type="Proteomes" id="UP000006201">
    <property type="component" value="Unassembled WGS sequence"/>
</dbReference>
<dbReference type="RefSeq" id="WP_009839322.1">
    <property type="nucleotide sequence ID" value="NZ_AAOH01000014.1"/>
</dbReference>
<evidence type="ECO:0000313" key="2">
    <source>
        <dbReference type="Proteomes" id="UP000006201"/>
    </source>
</evidence>
<accession>A4CFN3</accession>
<dbReference type="AlphaFoldDB" id="A4CFN3"/>
<dbReference type="STRING" id="87626.PTD2_04716"/>
<dbReference type="EMBL" id="AAOH01000014">
    <property type="protein sequence ID" value="EAR26460.1"/>
    <property type="molecule type" value="Genomic_DNA"/>
</dbReference>
<organism evidence="1 2">
    <name type="scientific">Pseudoalteromonas tunicata D2</name>
    <dbReference type="NCBI Taxonomy" id="87626"/>
    <lineage>
        <taxon>Bacteria</taxon>
        <taxon>Pseudomonadati</taxon>
        <taxon>Pseudomonadota</taxon>
        <taxon>Gammaproteobacteria</taxon>
        <taxon>Alteromonadales</taxon>
        <taxon>Pseudoalteromonadaceae</taxon>
        <taxon>Pseudoalteromonas</taxon>
    </lineage>
</organism>